<evidence type="ECO:0000313" key="2">
    <source>
        <dbReference type="EMBL" id="VDI18472.1"/>
    </source>
</evidence>
<dbReference type="OrthoDB" id="261426at2759"/>
<evidence type="ECO:0000256" key="1">
    <source>
        <dbReference type="ARBA" id="ARBA00034478"/>
    </source>
</evidence>
<comment type="pathway">
    <text evidence="1">Amino-acid biosynthesis; L-methionine biosynthesis via de novo pathway.</text>
</comment>
<dbReference type="EMBL" id="UYJE01003339">
    <property type="protein sequence ID" value="VDI18472.1"/>
    <property type="molecule type" value="Genomic_DNA"/>
</dbReference>
<evidence type="ECO:0008006" key="4">
    <source>
        <dbReference type="Google" id="ProtNLM"/>
    </source>
</evidence>
<comment type="caution">
    <text evidence="2">The sequence shown here is derived from an EMBL/GenBank/DDBJ whole genome shotgun (WGS) entry which is preliminary data.</text>
</comment>
<protein>
    <recommendedName>
        <fullName evidence="4">Hcy-binding domain-containing protein</fullName>
    </recommendedName>
</protein>
<dbReference type="AlphaFoldDB" id="A0A8B6DDH3"/>
<proteinExistence type="predicted"/>
<feature type="non-terminal residue" evidence="2">
    <location>
        <position position="131"/>
    </location>
</feature>
<keyword evidence="3" id="KW-1185">Reference proteome</keyword>
<sequence>EYVFSQGLPAVITITAYFPDVTTDGVPLPEAYKRLEKQGAAVGPIVALPVPFRTSDKCKSFQSLKDPENGKPVYPNDLEFVRCSNSDIMYFAEEAQIGIQYVGLCCGNCGQYFRELSYAFGRRPPASKYST</sequence>
<dbReference type="SUPFAM" id="SSF82282">
    <property type="entry name" value="Homocysteine S-methyltransferase"/>
    <property type="match status" value="1"/>
</dbReference>
<dbReference type="Proteomes" id="UP000596742">
    <property type="component" value="Unassembled WGS sequence"/>
</dbReference>
<dbReference type="InterPro" id="IPR036589">
    <property type="entry name" value="HCY_dom_sf"/>
</dbReference>
<accession>A0A8B6DDH3</accession>
<organism evidence="2 3">
    <name type="scientific">Mytilus galloprovincialis</name>
    <name type="common">Mediterranean mussel</name>
    <dbReference type="NCBI Taxonomy" id="29158"/>
    <lineage>
        <taxon>Eukaryota</taxon>
        <taxon>Metazoa</taxon>
        <taxon>Spiralia</taxon>
        <taxon>Lophotrochozoa</taxon>
        <taxon>Mollusca</taxon>
        <taxon>Bivalvia</taxon>
        <taxon>Autobranchia</taxon>
        <taxon>Pteriomorphia</taxon>
        <taxon>Mytilida</taxon>
        <taxon>Mytiloidea</taxon>
        <taxon>Mytilidae</taxon>
        <taxon>Mytilinae</taxon>
        <taxon>Mytilus</taxon>
    </lineage>
</organism>
<gene>
    <name evidence="2" type="ORF">MGAL_10B077275</name>
</gene>
<reference evidence="2" key="1">
    <citation type="submission" date="2018-11" db="EMBL/GenBank/DDBJ databases">
        <authorList>
            <person name="Alioto T."/>
            <person name="Alioto T."/>
        </authorList>
    </citation>
    <scope>NUCLEOTIDE SEQUENCE</scope>
</reference>
<evidence type="ECO:0000313" key="3">
    <source>
        <dbReference type="Proteomes" id="UP000596742"/>
    </source>
</evidence>
<name>A0A8B6DDH3_MYTGA</name>